<dbReference type="Proteomes" id="UP000268093">
    <property type="component" value="Unassembled WGS sequence"/>
</dbReference>
<dbReference type="Gene3D" id="6.10.280.100">
    <property type="match status" value="1"/>
</dbReference>
<dbReference type="InterPro" id="IPR007250">
    <property type="entry name" value="HSP9_HSP12"/>
</dbReference>
<keyword evidence="3" id="KW-0346">Stress response</keyword>
<proteinExistence type="predicted"/>
<evidence type="ECO:0000313" key="4">
    <source>
        <dbReference type="Proteomes" id="UP000268093"/>
    </source>
</evidence>
<comment type="caution">
    <text evidence="3">The sequence shown here is derived from an EMBL/GenBank/DDBJ whole genome shotgun (WGS) entry which is preliminary data.</text>
</comment>
<sequence length="125" mass="13621">MRVVSWAWAWASSVWPIRLAGVLGGVGKKQANMSDHDRKGLTEQAKEKVTPDTQKSYAQQATEQVSGTTDRLKASLTPETHKSPQQSALDTARHEHDDAKQHPQGEGHGLLDKAKDVLGVSGDKK</sequence>
<accession>A0A433DHI9</accession>
<dbReference type="Pfam" id="PF04119">
    <property type="entry name" value="HSP9_HSP12"/>
    <property type="match status" value="1"/>
</dbReference>
<feature type="region of interest" description="Disordered" evidence="1">
    <location>
        <begin position="28"/>
        <end position="125"/>
    </location>
</feature>
<reference evidence="3 4" key="1">
    <citation type="journal article" date="2018" name="New Phytol.">
        <title>Phylogenomics of Endogonaceae and evolution of mycorrhizas within Mucoromycota.</title>
        <authorList>
            <person name="Chang Y."/>
            <person name="Desiro A."/>
            <person name="Na H."/>
            <person name="Sandor L."/>
            <person name="Lipzen A."/>
            <person name="Clum A."/>
            <person name="Barry K."/>
            <person name="Grigoriev I.V."/>
            <person name="Martin F.M."/>
            <person name="Stajich J.E."/>
            <person name="Smith M.E."/>
            <person name="Bonito G."/>
            <person name="Spatafora J.W."/>
        </authorList>
    </citation>
    <scope>NUCLEOTIDE SEQUENCE [LARGE SCALE GENOMIC DNA]</scope>
    <source>
        <strain evidence="3 4">GMNB39</strain>
    </source>
</reference>
<evidence type="ECO:0000313" key="3">
    <source>
        <dbReference type="EMBL" id="RUP50279.1"/>
    </source>
</evidence>
<organism evidence="3 4">
    <name type="scientific">Jimgerdemannia flammicorona</name>
    <dbReference type="NCBI Taxonomy" id="994334"/>
    <lineage>
        <taxon>Eukaryota</taxon>
        <taxon>Fungi</taxon>
        <taxon>Fungi incertae sedis</taxon>
        <taxon>Mucoromycota</taxon>
        <taxon>Mucoromycotina</taxon>
        <taxon>Endogonomycetes</taxon>
        <taxon>Endogonales</taxon>
        <taxon>Endogonaceae</taxon>
        <taxon>Jimgerdemannia</taxon>
    </lineage>
</organism>
<feature type="compositionally biased region" description="Basic and acidic residues" evidence="1">
    <location>
        <begin position="91"/>
        <end position="125"/>
    </location>
</feature>
<dbReference type="AlphaFoldDB" id="A0A433DHI9"/>
<keyword evidence="2" id="KW-0732">Signal</keyword>
<evidence type="ECO:0000256" key="2">
    <source>
        <dbReference type="SAM" id="SignalP"/>
    </source>
</evidence>
<feature type="compositionally biased region" description="Basic and acidic residues" evidence="1">
    <location>
        <begin position="34"/>
        <end position="50"/>
    </location>
</feature>
<keyword evidence="4" id="KW-1185">Reference proteome</keyword>
<name>A0A433DHI9_9FUNG</name>
<feature type="chain" id="PRO_5019071359" evidence="2">
    <location>
        <begin position="25"/>
        <end position="125"/>
    </location>
</feature>
<feature type="signal peptide" evidence="2">
    <location>
        <begin position="1"/>
        <end position="24"/>
    </location>
</feature>
<dbReference type="EMBL" id="RBNI01001579">
    <property type="protein sequence ID" value="RUP50279.1"/>
    <property type="molecule type" value="Genomic_DNA"/>
</dbReference>
<evidence type="ECO:0000256" key="1">
    <source>
        <dbReference type="SAM" id="MobiDB-lite"/>
    </source>
</evidence>
<feature type="compositionally biased region" description="Polar residues" evidence="1">
    <location>
        <begin position="51"/>
        <end position="69"/>
    </location>
</feature>
<gene>
    <name evidence="3" type="ORF">BC936DRAFT_139782</name>
</gene>
<dbReference type="OrthoDB" id="2348401at2759"/>
<protein>
    <submittedName>
        <fullName evidence="3">Heat shock protein 9/12-domain-containing protein</fullName>
    </submittedName>
</protein>